<dbReference type="RefSeq" id="WP_006260314.1">
    <property type="nucleotide sequence ID" value="NZ_BCMQ01000007.1"/>
</dbReference>
<name>A0A0S7E921_9FLAO</name>
<accession>A0A0S7E921</accession>
<dbReference type="eggNOG" id="COG4335">
    <property type="taxonomic scope" value="Bacteria"/>
</dbReference>
<evidence type="ECO:0000313" key="1">
    <source>
        <dbReference type="EMBL" id="ALU24996.1"/>
    </source>
</evidence>
<dbReference type="SUPFAM" id="SSF48371">
    <property type="entry name" value="ARM repeat"/>
    <property type="match status" value="1"/>
</dbReference>
<dbReference type="InterPro" id="IPR014825">
    <property type="entry name" value="DNA_alkylation"/>
</dbReference>
<organism evidence="1 2">
    <name type="scientific">Myroides odoratimimus</name>
    <dbReference type="NCBI Taxonomy" id="76832"/>
    <lineage>
        <taxon>Bacteria</taxon>
        <taxon>Pseudomonadati</taxon>
        <taxon>Bacteroidota</taxon>
        <taxon>Flavobacteriia</taxon>
        <taxon>Flavobacteriales</taxon>
        <taxon>Flavobacteriaceae</taxon>
        <taxon>Myroides</taxon>
    </lineage>
</organism>
<dbReference type="EMBL" id="CP013690">
    <property type="protein sequence ID" value="ALU24996.1"/>
    <property type="molecule type" value="Genomic_DNA"/>
</dbReference>
<dbReference type="InterPro" id="IPR016024">
    <property type="entry name" value="ARM-type_fold"/>
</dbReference>
<reference evidence="1 2" key="1">
    <citation type="journal article" date="2016" name="J. Zhejiang Univ. Sci. B">
        <title>Antibiotic resistance mechanisms of Myroides sp.</title>
        <authorList>
            <person name="Hu S."/>
            <person name="Yuan S."/>
            <person name="Qu H."/>
            <person name="Jiang T."/>
            <person name="Zhou Y."/>
            <person name="Wang M."/>
            <person name="Ming D."/>
        </authorList>
    </citation>
    <scope>NUCLEOTIDE SEQUENCE [LARGE SCALE GENOMIC DNA]</scope>
    <source>
        <strain evidence="1 2">PR63039</strain>
    </source>
</reference>
<protein>
    <submittedName>
        <fullName evidence="1">DNA alkylation repair protein</fullName>
    </submittedName>
</protein>
<dbReference type="AlphaFoldDB" id="A0A0S7E921"/>
<gene>
    <name evidence="1" type="ORF">AS202_01880</name>
</gene>
<proteinExistence type="predicted"/>
<dbReference type="Gene3D" id="1.25.40.290">
    <property type="entry name" value="ARM repeat domains"/>
    <property type="match status" value="1"/>
</dbReference>
<dbReference type="KEGG" id="mod:AS202_01880"/>
<sequence length="263" mass="30358">MENRKGARSIKDIPEDVLAMLNKGELSSVNLTEWLAIDQRLLVQHVLSDLKKDIYIDIVLDAIESIKKPTVNSINQCIGYTLFCLTKENEDEELFELLKKHKSDLVRCWATYFIGYDETLSISEKLEEIKYFAADAHFGVREICWMAVRADITDNLEESIQLLLDWTSDKNEYIRRFATESTRPRGVWCKHIDKLKEDPEMGLPLLEALKGDTSKYVKDSVGNWLNDASKTRPDFVIGICNQWENESTSKDILYIIKKATRSL</sequence>
<dbReference type="Pfam" id="PF08713">
    <property type="entry name" value="DNA_alkylation"/>
    <property type="match status" value="1"/>
</dbReference>
<dbReference type="Proteomes" id="UP000069030">
    <property type="component" value="Chromosome"/>
</dbReference>
<evidence type="ECO:0000313" key="2">
    <source>
        <dbReference type="Proteomes" id="UP000069030"/>
    </source>
</evidence>